<dbReference type="RefSeq" id="WP_025908410.1">
    <property type="nucleotide sequence ID" value="NZ_KQ758702.1"/>
</dbReference>
<dbReference type="Gene3D" id="3.40.50.1820">
    <property type="entry name" value="alpha/beta hydrolase"/>
    <property type="match status" value="1"/>
</dbReference>
<proteinExistence type="predicted"/>
<dbReference type="PANTHER" id="PTHR42776">
    <property type="entry name" value="SERINE PEPTIDASE S9 FAMILY MEMBER"/>
    <property type="match status" value="1"/>
</dbReference>
<evidence type="ECO:0000313" key="3">
    <source>
        <dbReference type="EMBL" id="KSU86404.1"/>
    </source>
</evidence>
<dbReference type="InterPro" id="IPR029058">
    <property type="entry name" value="AB_hydrolase_fold"/>
</dbReference>
<gene>
    <name evidence="3" type="ORF">AS180_18790</name>
</gene>
<dbReference type="AlphaFoldDB" id="A0A0V8JH78"/>
<evidence type="ECO:0000313" key="4">
    <source>
        <dbReference type="Proteomes" id="UP000053681"/>
    </source>
</evidence>
<dbReference type="SUPFAM" id="SSF53474">
    <property type="entry name" value="alpha/beta-Hydrolases"/>
    <property type="match status" value="1"/>
</dbReference>
<protein>
    <submittedName>
        <fullName evidence="3">Prolyl oligopeptidase</fullName>
    </submittedName>
</protein>
<dbReference type="EMBL" id="LNQP01000087">
    <property type="protein sequence ID" value="KSU86404.1"/>
    <property type="molecule type" value="Genomic_DNA"/>
</dbReference>
<dbReference type="InterPro" id="IPR001375">
    <property type="entry name" value="Peptidase_S9_cat"/>
</dbReference>
<organism evidence="3 4">
    <name type="scientific">Priestia veravalensis</name>
    <dbReference type="NCBI Taxonomy" id="1414648"/>
    <lineage>
        <taxon>Bacteria</taxon>
        <taxon>Bacillati</taxon>
        <taxon>Bacillota</taxon>
        <taxon>Bacilli</taxon>
        <taxon>Bacillales</taxon>
        <taxon>Bacillaceae</taxon>
        <taxon>Priestia</taxon>
    </lineage>
</organism>
<evidence type="ECO:0000259" key="2">
    <source>
        <dbReference type="Pfam" id="PF00326"/>
    </source>
</evidence>
<dbReference type="GO" id="GO:0004252">
    <property type="term" value="F:serine-type endopeptidase activity"/>
    <property type="evidence" value="ECO:0007669"/>
    <property type="project" value="TreeGrafter"/>
</dbReference>
<accession>A0A0V8JH78</accession>
<reference evidence="3 4" key="1">
    <citation type="submission" date="2015-11" db="EMBL/GenBank/DDBJ databases">
        <title>Bacillus caseinolyticus sp nov.</title>
        <authorList>
            <person name="Dastager S.G."/>
            <person name="Mawlankar R."/>
        </authorList>
    </citation>
    <scope>NUCLEOTIDE SEQUENCE [LARGE SCALE GENOMIC DNA]</scope>
    <source>
        <strain evidence="3 4">SGD-V-76</strain>
    </source>
</reference>
<dbReference type="Proteomes" id="UP000053681">
    <property type="component" value="Unassembled WGS sequence"/>
</dbReference>
<keyword evidence="4" id="KW-1185">Reference proteome</keyword>
<keyword evidence="1" id="KW-0378">Hydrolase</keyword>
<sequence>MKKWGFIVLLTIVVLGVTAVFYRAESDDVNKEKVHLFSPYARSVDIYQITYPSDGLQVKGFLLQPKDIVDKKYPLLVYNRGGNREHGMIRDKTLRYLSSWADKGYVVVTTQYRGNGGSEGVETYGGDDIHDVLNLIKWGEQLPYVNPEQKVAFGYSRGGMMTYLTMKNGISFDAVVVQSGITDMFQFYDQRGSEMKQVLRDIVGDPKVYPERYKSRSVVYWSDKVNSPLLILQGDHDKKVHHTQAEKLVAQLEEQNKEYKYVLYKGGDHPLSNYYNQYNAEIDKWFQRHLVE</sequence>
<dbReference type="GO" id="GO:0006508">
    <property type="term" value="P:proteolysis"/>
    <property type="evidence" value="ECO:0007669"/>
    <property type="project" value="InterPro"/>
</dbReference>
<dbReference type="PANTHER" id="PTHR42776:SF27">
    <property type="entry name" value="DIPEPTIDYL PEPTIDASE FAMILY MEMBER 6"/>
    <property type="match status" value="1"/>
</dbReference>
<evidence type="ECO:0000256" key="1">
    <source>
        <dbReference type="ARBA" id="ARBA00022801"/>
    </source>
</evidence>
<comment type="caution">
    <text evidence="3">The sequence shown here is derived from an EMBL/GenBank/DDBJ whole genome shotgun (WGS) entry which is preliminary data.</text>
</comment>
<feature type="domain" description="Peptidase S9 prolyl oligopeptidase catalytic" evidence="2">
    <location>
        <begin position="97"/>
        <end position="290"/>
    </location>
</feature>
<name>A0A0V8JH78_9BACI</name>
<dbReference type="Pfam" id="PF00326">
    <property type="entry name" value="Peptidase_S9"/>
    <property type="match status" value="1"/>
</dbReference>